<proteinExistence type="predicted"/>
<name>A0ABW3G6C3_9NOCA</name>
<accession>A0ABW3G6C3</accession>
<protein>
    <submittedName>
        <fullName evidence="1">SRPBCC domain-containing protein</fullName>
    </submittedName>
</protein>
<dbReference type="InterPro" id="IPR023393">
    <property type="entry name" value="START-like_dom_sf"/>
</dbReference>
<dbReference type="RefSeq" id="WP_253646350.1">
    <property type="nucleotide sequence ID" value="NZ_BAAAMO010000002.1"/>
</dbReference>
<reference evidence="2" key="1">
    <citation type="journal article" date="2019" name="Int. J. Syst. Evol. Microbiol.">
        <title>The Global Catalogue of Microorganisms (GCM) 10K type strain sequencing project: providing services to taxonomists for standard genome sequencing and annotation.</title>
        <authorList>
            <consortium name="The Broad Institute Genomics Platform"/>
            <consortium name="The Broad Institute Genome Sequencing Center for Infectious Disease"/>
            <person name="Wu L."/>
            <person name="Ma J."/>
        </authorList>
    </citation>
    <scope>NUCLEOTIDE SEQUENCE [LARGE SCALE GENOMIC DNA]</scope>
    <source>
        <strain evidence="2">CCUG 50873</strain>
    </source>
</reference>
<comment type="caution">
    <text evidence="1">The sequence shown here is derived from an EMBL/GenBank/DDBJ whole genome shotgun (WGS) entry which is preliminary data.</text>
</comment>
<gene>
    <name evidence="1" type="ORF">ACFQ04_08230</name>
</gene>
<organism evidence="1 2">
    <name type="scientific">Williamsia deligens</name>
    <dbReference type="NCBI Taxonomy" id="321325"/>
    <lineage>
        <taxon>Bacteria</taxon>
        <taxon>Bacillati</taxon>
        <taxon>Actinomycetota</taxon>
        <taxon>Actinomycetes</taxon>
        <taxon>Mycobacteriales</taxon>
        <taxon>Nocardiaceae</taxon>
        <taxon>Williamsia</taxon>
    </lineage>
</organism>
<dbReference type="EMBL" id="JBHTIL010000001">
    <property type="protein sequence ID" value="MFD0925723.1"/>
    <property type="molecule type" value="Genomic_DNA"/>
</dbReference>
<keyword evidence="2" id="KW-1185">Reference proteome</keyword>
<evidence type="ECO:0000313" key="2">
    <source>
        <dbReference type="Proteomes" id="UP001597068"/>
    </source>
</evidence>
<evidence type="ECO:0000313" key="1">
    <source>
        <dbReference type="EMBL" id="MFD0925723.1"/>
    </source>
</evidence>
<dbReference type="SUPFAM" id="SSF55961">
    <property type="entry name" value="Bet v1-like"/>
    <property type="match status" value="1"/>
</dbReference>
<dbReference type="Proteomes" id="UP001597068">
    <property type="component" value="Unassembled WGS sequence"/>
</dbReference>
<dbReference type="Gene3D" id="3.30.530.20">
    <property type="match status" value="1"/>
</dbReference>
<sequence length="118" mass="13638">MDAIATRKRNQPAPPHVVFDDLVEPERDAGRPWLHLLDDEVRPQVRLAERPSLVVWSSIWVKRPDAEVRFDLEPGDGGTDLRWTLLVERPAPDDRSFRHMCQRIGELINAGLRYSYGQ</sequence>